<evidence type="ECO:0000256" key="1">
    <source>
        <dbReference type="SAM" id="SignalP"/>
    </source>
</evidence>
<sequence length="142" mass="15681">MLAVLAGSVFGWAISPVFAASRADTAAIKVVRLKFEAFNRHDARTIEDIYANAASLHSPDYPDLTGSKQIADTYRKLFEAIPDAKDNLQTLESSANHVYAQFVLTGHLKGAEDKPISIRILSVYTVQDGRIVGDSTYYDRKM</sequence>
<dbReference type="SUPFAM" id="SSF54427">
    <property type="entry name" value="NTF2-like"/>
    <property type="match status" value="1"/>
</dbReference>
<keyword evidence="4" id="KW-1185">Reference proteome</keyword>
<feature type="domain" description="SnoaL-like" evidence="2">
    <location>
        <begin position="35"/>
        <end position="132"/>
    </location>
</feature>
<proteinExistence type="predicted"/>
<dbReference type="InterPro" id="IPR037401">
    <property type="entry name" value="SnoaL-like"/>
</dbReference>
<accession>A0ABP3TJA9</accession>
<evidence type="ECO:0000313" key="4">
    <source>
        <dbReference type="Proteomes" id="UP001501523"/>
    </source>
</evidence>
<dbReference type="Pfam" id="PF12680">
    <property type="entry name" value="SnoaL_2"/>
    <property type="match status" value="1"/>
</dbReference>
<keyword evidence="1" id="KW-0732">Signal</keyword>
<dbReference type="EMBL" id="BAAAEU010000004">
    <property type="protein sequence ID" value="GAA0708475.1"/>
    <property type="molecule type" value="Genomic_DNA"/>
</dbReference>
<feature type="chain" id="PRO_5047044929" description="SnoaL-like domain-containing protein" evidence="1">
    <location>
        <begin position="20"/>
        <end position="142"/>
    </location>
</feature>
<dbReference type="Gene3D" id="3.10.450.50">
    <property type="match status" value="1"/>
</dbReference>
<organism evidence="3 4">
    <name type="scientific">Dokdonella soli</name>
    <dbReference type="NCBI Taxonomy" id="529810"/>
    <lineage>
        <taxon>Bacteria</taxon>
        <taxon>Pseudomonadati</taxon>
        <taxon>Pseudomonadota</taxon>
        <taxon>Gammaproteobacteria</taxon>
        <taxon>Lysobacterales</taxon>
        <taxon>Rhodanobacteraceae</taxon>
        <taxon>Dokdonella</taxon>
    </lineage>
</organism>
<evidence type="ECO:0000259" key="2">
    <source>
        <dbReference type="Pfam" id="PF12680"/>
    </source>
</evidence>
<dbReference type="Proteomes" id="UP001501523">
    <property type="component" value="Unassembled WGS sequence"/>
</dbReference>
<comment type="caution">
    <text evidence="3">The sequence shown here is derived from an EMBL/GenBank/DDBJ whole genome shotgun (WGS) entry which is preliminary data.</text>
</comment>
<protein>
    <recommendedName>
        <fullName evidence="2">SnoaL-like domain-containing protein</fullName>
    </recommendedName>
</protein>
<reference evidence="4" key="1">
    <citation type="journal article" date="2019" name="Int. J. Syst. Evol. Microbiol.">
        <title>The Global Catalogue of Microorganisms (GCM) 10K type strain sequencing project: providing services to taxonomists for standard genome sequencing and annotation.</title>
        <authorList>
            <consortium name="The Broad Institute Genomics Platform"/>
            <consortium name="The Broad Institute Genome Sequencing Center for Infectious Disease"/>
            <person name="Wu L."/>
            <person name="Ma J."/>
        </authorList>
    </citation>
    <scope>NUCLEOTIDE SEQUENCE [LARGE SCALE GENOMIC DNA]</scope>
    <source>
        <strain evidence="4">JCM 15421</strain>
    </source>
</reference>
<gene>
    <name evidence="3" type="ORF">GCM10009105_08090</name>
</gene>
<name>A0ABP3TJA9_9GAMM</name>
<feature type="signal peptide" evidence="1">
    <location>
        <begin position="1"/>
        <end position="19"/>
    </location>
</feature>
<evidence type="ECO:0000313" key="3">
    <source>
        <dbReference type="EMBL" id="GAA0708475.1"/>
    </source>
</evidence>
<dbReference type="InterPro" id="IPR032710">
    <property type="entry name" value="NTF2-like_dom_sf"/>
</dbReference>